<protein>
    <submittedName>
        <fullName evidence="2">Uncharacterized protein</fullName>
    </submittedName>
</protein>
<accession>A0ABT5XT70</accession>
<dbReference type="RefSeq" id="WP_275650881.1">
    <property type="nucleotide sequence ID" value="NZ_JARFVA010000010.1"/>
</dbReference>
<feature type="transmembrane region" description="Helical" evidence="1">
    <location>
        <begin position="12"/>
        <end position="32"/>
    </location>
</feature>
<dbReference type="Proteomes" id="UP001217083">
    <property type="component" value="Unassembled WGS sequence"/>
</dbReference>
<feature type="transmembrane region" description="Helical" evidence="1">
    <location>
        <begin position="145"/>
        <end position="163"/>
    </location>
</feature>
<keyword evidence="1" id="KW-0812">Transmembrane</keyword>
<evidence type="ECO:0000313" key="2">
    <source>
        <dbReference type="EMBL" id="MDF0709113.1"/>
    </source>
</evidence>
<keyword evidence="1" id="KW-0472">Membrane</keyword>
<keyword evidence="3" id="KW-1185">Reference proteome</keyword>
<gene>
    <name evidence="2" type="ORF">PY091_18020</name>
</gene>
<feature type="transmembrane region" description="Helical" evidence="1">
    <location>
        <begin position="44"/>
        <end position="71"/>
    </location>
</feature>
<proteinExistence type="predicted"/>
<feature type="transmembrane region" description="Helical" evidence="1">
    <location>
        <begin position="169"/>
        <end position="187"/>
    </location>
</feature>
<name>A0ABT5XT70_9FLAO</name>
<comment type="caution">
    <text evidence="2">The sequence shown here is derived from an EMBL/GenBank/DDBJ whole genome shotgun (WGS) entry which is preliminary data.</text>
</comment>
<evidence type="ECO:0000313" key="3">
    <source>
        <dbReference type="Proteomes" id="UP001217083"/>
    </source>
</evidence>
<reference evidence="2 3" key="1">
    <citation type="submission" date="2023-03" db="EMBL/GenBank/DDBJ databases">
        <title>Muricauda XX sp. nov. and Muricauda XXX sp. nov., two novel species isolated from Okinawa Trough.</title>
        <authorList>
            <person name="Cao W."/>
            <person name="Deng X."/>
        </authorList>
    </citation>
    <scope>NUCLEOTIDE SEQUENCE [LARGE SCALE GENOMIC DNA]</scope>
    <source>
        <strain evidence="2 3">81s02</strain>
    </source>
</reference>
<organism evidence="2 3">
    <name type="scientific">Flagellimonas okinawensis</name>
    <dbReference type="NCBI Taxonomy" id="3031324"/>
    <lineage>
        <taxon>Bacteria</taxon>
        <taxon>Pseudomonadati</taxon>
        <taxon>Bacteroidota</taxon>
        <taxon>Flavobacteriia</taxon>
        <taxon>Flavobacteriales</taxon>
        <taxon>Flavobacteriaceae</taxon>
        <taxon>Flagellimonas</taxon>
    </lineage>
</organism>
<keyword evidence="1" id="KW-1133">Transmembrane helix</keyword>
<evidence type="ECO:0000256" key="1">
    <source>
        <dbReference type="SAM" id="Phobius"/>
    </source>
</evidence>
<feature type="transmembrane region" description="Helical" evidence="1">
    <location>
        <begin position="199"/>
        <end position="221"/>
    </location>
</feature>
<sequence length="230" mass="26536">MNKTIPTKKADHYFFSIMAIYYLVTAFVGFGYSSTQIVSNGGEIPVRAIIHGALGAIWYTLFFLQVVFIVFKKRQLHMKLGNISVPIILLIFITGIYVVLLREPLAFEPAPFAFMGSELALMLMGVIYVVLGYKYRYSTHYHKRYYLMSIIILSGAGILRFFGFLNVEMFNSLVIIYFIPFLLLFLYDLIAYRRVFKATWIGFLIFMIFQFALAGVFSMLADYLRPLMNS</sequence>
<feature type="transmembrane region" description="Helical" evidence="1">
    <location>
        <begin position="112"/>
        <end position="133"/>
    </location>
</feature>
<dbReference type="EMBL" id="JARFVA010000010">
    <property type="protein sequence ID" value="MDF0709113.1"/>
    <property type="molecule type" value="Genomic_DNA"/>
</dbReference>
<feature type="transmembrane region" description="Helical" evidence="1">
    <location>
        <begin position="83"/>
        <end position="100"/>
    </location>
</feature>